<organism evidence="1 2">
    <name type="scientific">Halobacillus salinus</name>
    <dbReference type="NCBI Taxonomy" id="192814"/>
    <lineage>
        <taxon>Bacteria</taxon>
        <taxon>Bacillati</taxon>
        <taxon>Bacillota</taxon>
        <taxon>Bacilli</taxon>
        <taxon>Bacillales</taxon>
        <taxon>Bacillaceae</taxon>
        <taxon>Halobacillus</taxon>
    </lineage>
</organism>
<dbReference type="Proteomes" id="UP000297982">
    <property type="component" value="Unassembled WGS sequence"/>
</dbReference>
<sequence>MYVLDKEKNRLKEVTGTTFFENDLKEREHIQEWIRKSPEVLGEELLIIGCEYDKFEVNERIDLLALDKEGNVTIIELKRDITGSNVDFQALKYASYCARLTPSDVIEIHEDYAKREGSTIDPTESLIEFLEVEAEEELYTKINTNQRIIIAGKNIDKRILSVCTWLYENNIDIKCVTIEPFILNNGEILIDTNQILPPSKLENYYIQKKQVKNDRKASASGVAQEFLQSVADAINQNSDYKVTYNGKRNYFKGRKFLDYPWNFVFAYPKNNDHATCFIESYDSTTVQLIDQIGKEYKEQLSQMLNAPVYLKPGVKNENLLRLVVQVDFNEKEPLEERINRFTQAFFRFKSFLEEKA</sequence>
<dbReference type="Gene3D" id="3.40.1350.10">
    <property type="match status" value="1"/>
</dbReference>
<evidence type="ECO:0000313" key="2">
    <source>
        <dbReference type="Proteomes" id="UP000297982"/>
    </source>
</evidence>
<name>A0A4Z0GW70_9BACI</name>
<proteinExistence type="predicted"/>
<dbReference type="EMBL" id="SRJC01000007">
    <property type="protein sequence ID" value="TGB01210.1"/>
    <property type="molecule type" value="Genomic_DNA"/>
</dbReference>
<dbReference type="InterPro" id="IPR011856">
    <property type="entry name" value="tRNA_endonuc-like_dom_sf"/>
</dbReference>
<comment type="caution">
    <text evidence="1">The sequence shown here is derived from an EMBL/GenBank/DDBJ whole genome shotgun (WGS) entry which is preliminary data.</text>
</comment>
<evidence type="ECO:0000313" key="1">
    <source>
        <dbReference type="EMBL" id="TGB01210.1"/>
    </source>
</evidence>
<protein>
    <recommendedName>
        <fullName evidence="3">DUF91 domain-containing protein</fullName>
    </recommendedName>
</protein>
<dbReference type="GO" id="GO:0003676">
    <property type="term" value="F:nucleic acid binding"/>
    <property type="evidence" value="ECO:0007669"/>
    <property type="project" value="InterPro"/>
</dbReference>
<reference evidence="1 2" key="1">
    <citation type="journal article" date="2003" name="Int. J. Syst. Evol. Microbiol.">
        <title>Halobacillus salinus sp. nov., isolated from a salt lake on the coast of the East Sea in Korea.</title>
        <authorList>
            <person name="Yoon J.H."/>
            <person name="Kang K.H."/>
            <person name="Park Y.H."/>
        </authorList>
    </citation>
    <scope>NUCLEOTIDE SEQUENCE [LARGE SCALE GENOMIC DNA]</scope>
    <source>
        <strain evidence="1 2">HSL-3</strain>
    </source>
</reference>
<evidence type="ECO:0008006" key="3">
    <source>
        <dbReference type="Google" id="ProtNLM"/>
    </source>
</evidence>
<accession>A0A4Z0GW70</accession>
<gene>
    <name evidence="1" type="ORF">E4663_17175</name>
</gene>
<dbReference type="RefSeq" id="WP_135328553.1">
    <property type="nucleotide sequence ID" value="NZ_SRJC01000007.1"/>
</dbReference>
<dbReference type="AlphaFoldDB" id="A0A4Z0GW70"/>
<keyword evidence="2" id="KW-1185">Reference proteome</keyword>